<accession>A0A2U3QKD7</accession>
<sequence>MKKAQVYDTLIKNLPIGFSIIDKDGVIIDFNHAAEKITGYLKKEVIGKSHLNIFHGSSDETSCPLLAHVLLGRKESIAAETVIRRKDGEPVVISVTTAPLFDKNGSFTGGIEFFRDITEVKRLERERKNMSMQLSDFLDFSRFETKGCQPVLGPFEIESEVYKNIEAVRAEADVKGIHLSFDFPEKMAPVLDVDEMMINRVIRNLLVNAIKYTDAGGTVTVTLAEQNHDVLFEIANTGVGIDADHLPYIFDAFYRVSKSSGGSGLGLYIAKTIVEAHRGRIWAASTPGKGSTFSFTLPKRQVELTDSQQ</sequence>
<keyword evidence="5 9" id="KW-0418">Kinase</keyword>
<comment type="catalytic activity">
    <reaction evidence="1">
        <text>ATP + protein L-histidine = ADP + protein N-phospho-L-histidine.</text>
        <dbReference type="EC" id="2.7.13.3"/>
    </reaction>
</comment>
<dbReference type="OrthoDB" id="5342753at2"/>
<dbReference type="NCBIfam" id="TIGR00229">
    <property type="entry name" value="sensory_box"/>
    <property type="match status" value="1"/>
</dbReference>
<dbReference type="InterPro" id="IPR035965">
    <property type="entry name" value="PAS-like_dom_sf"/>
</dbReference>
<evidence type="ECO:0000256" key="1">
    <source>
        <dbReference type="ARBA" id="ARBA00000085"/>
    </source>
</evidence>
<proteinExistence type="predicted"/>
<dbReference type="SMART" id="SM00091">
    <property type="entry name" value="PAS"/>
    <property type="match status" value="1"/>
</dbReference>
<evidence type="ECO:0000256" key="2">
    <source>
        <dbReference type="ARBA" id="ARBA00012438"/>
    </source>
</evidence>
<keyword evidence="10" id="KW-1185">Reference proteome</keyword>
<feature type="domain" description="PAC" evidence="8">
    <location>
        <begin position="77"/>
        <end position="129"/>
    </location>
</feature>
<dbReference type="PANTHER" id="PTHR43547">
    <property type="entry name" value="TWO-COMPONENT HISTIDINE KINASE"/>
    <property type="match status" value="1"/>
</dbReference>
<evidence type="ECO:0000313" key="9">
    <source>
        <dbReference type="EMBL" id="SPQ01861.1"/>
    </source>
</evidence>
<evidence type="ECO:0000313" key="10">
    <source>
        <dbReference type="Proteomes" id="UP000245125"/>
    </source>
</evidence>
<dbReference type="PANTHER" id="PTHR43547:SF2">
    <property type="entry name" value="HYBRID SIGNAL TRANSDUCTION HISTIDINE KINASE C"/>
    <property type="match status" value="1"/>
</dbReference>
<dbReference type="SMART" id="SM00387">
    <property type="entry name" value="HATPase_c"/>
    <property type="match status" value="1"/>
</dbReference>
<evidence type="ECO:0000259" key="6">
    <source>
        <dbReference type="PROSITE" id="PS50109"/>
    </source>
</evidence>
<dbReference type="PROSITE" id="PS50112">
    <property type="entry name" value="PAS"/>
    <property type="match status" value="1"/>
</dbReference>
<keyword evidence="4" id="KW-0808">Transferase</keyword>
<dbReference type="Gene3D" id="3.30.565.10">
    <property type="entry name" value="Histidine kinase-like ATPase, C-terminal domain"/>
    <property type="match status" value="1"/>
</dbReference>
<dbReference type="Proteomes" id="UP000245125">
    <property type="component" value="Unassembled WGS sequence"/>
</dbReference>
<dbReference type="InterPro" id="IPR004358">
    <property type="entry name" value="Sig_transdc_His_kin-like_C"/>
</dbReference>
<dbReference type="PROSITE" id="PS50109">
    <property type="entry name" value="HIS_KIN"/>
    <property type="match status" value="1"/>
</dbReference>
<dbReference type="FunFam" id="3.30.565.10:FF:000006">
    <property type="entry name" value="Sensor histidine kinase WalK"/>
    <property type="match status" value="1"/>
</dbReference>
<evidence type="ECO:0000259" key="7">
    <source>
        <dbReference type="PROSITE" id="PS50112"/>
    </source>
</evidence>
<feature type="domain" description="Histidine kinase" evidence="6">
    <location>
        <begin position="123"/>
        <end position="301"/>
    </location>
</feature>
<dbReference type="InterPro" id="IPR003594">
    <property type="entry name" value="HATPase_dom"/>
</dbReference>
<gene>
    <name evidence="9" type="ORF">NBG4_760008</name>
</gene>
<dbReference type="InterPro" id="IPR005467">
    <property type="entry name" value="His_kinase_dom"/>
</dbReference>
<dbReference type="EC" id="2.7.13.3" evidence="2"/>
<dbReference type="Gene3D" id="3.30.450.20">
    <property type="entry name" value="PAS domain"/>
    <property type="match status" value="1"/>
</dbReference>
<dbReference type="SUPFAM" id="SSF55785">
    <property type="entry name" value="PYP-like sensor domain (PAS domain)"/>
    <property type="match status" value="1"/>
</dbReference>
<reference evidence="10" key="1">
    <citation type="submission" date="2018-03" db="EMBL/GenBank/DDBJ databases">
        <authorList>
            <person name="Zecchin S."/>
        </authorList>
    </citation>
    <scope>NUCLEOTIDE SEQUENCE [LARGE SCALE GENOMIC DNA]</scope>
</reference>
<dbReference type="Pfam" id="PF02518">
    <property type="entry name" value="HATPase_c"/>
    <property type="match status" value="1"/>
</dbReference>
<evidence type="ECO:0000256" key="4">
    <source>
        <dbReference type="ARBA" id="ARBA00022679"/>
    </source>
</evidence>
<feature type="domain" description="PAS" evidence="7">
    <location>
        <begin position="3"/>
        <end position="73"/>
    </location>
</feature>
<dbReference type="InterPro" id="IPR000700">
    <property type="entry name" value="PAS-assoc_C"/>
</dbReference>
<dbReference type="InterPro" id="IPR036890">
    <property type="entry name" value="HATPase_C_sf"/>
</dbReference>
<evidence type="ECO:0000256" key="5">
    <source>
        <dbReference type="ARBA" id="ARBA00022777"/>
    </source>
</evidence>
<dbReference type="AlphaFoldDB" id="A0A2U3QKD7"/>
<organism evidence="9 10">
    <name type="scientific">Candidatus Sulfobium mesophilum</name>
    <dbReference type="NCBI Taxonomy" id="2016548"/>
    <lineage>
        <taxon>Bacteria</taxon>
        <taxon>Pseudomonadati</taxon>
        <taxon>Nitrospirota</taxon>
        <taxon>Nitrospiria</taxon>
        <taxon>Nitrospirales</taxon>
        <taxon>Nitrospiraceae</taxon>
        <taxon>Candidatus Sulfobium</taxon>
    </lineage>
</organism>
<dbReference type="GO" id="GO:0000155">
    <property type="term" value="F:phosphorelay sensor kinase activity"/>
    <property type="evidence" value="ECO:0007669"/>
    <property type="project" value="TreeGrafter"/>
</dbReference>
<dbReference type="Pfam" id="PF13426">
    <property type="entry name" value="PAS_9"/>
    <property type="match status" value="1"/>
</dbReference>
<keyword evidence="3" id="KW-0597">Phosphoprotein</keyword>
<dbReference type="PROSITE" id="PS50113">
    <property type="entry name" value="PAC"/>
    <property type="match status" value="1"/>
</dbReference>
<dbReference type="PRINTS" id="PR00344">
    <property type="entry name" value="BCTRLSENSOR"/>
</dbReference>
<evidence type="ECO:0000256" key="3">
    <source>
        <dbReference type="ARBA" id="ARBA00022553"/>
    </source>
</evidence>
<dbReference type="EMBL" id="OUUY01000126">
    <property type="protein sequence ID" value="SPQ01861.1"/>
    <property type="molecule type" value="Genomic_DNA"/>
</dbReference>
<dbReference type="CDD" id="cd00130">
    <property type="entry name" value="PAS"/>
    <property type="match status" value="1"/>
</dbReference>
<name>A0A2U3QKD7_9BACT</name>
<evidence type="ECO:0000259" key="8">
    <source>
        <dbReference type="PROSITE" id="PS50113"/>
    </source>
</evidence>
<dbReference type="SUPFAM" id="SSF55874">
    <property type="entry name" value="ATPase domain of HSP90 chaperone/DNA topoisomerase II/histidine kinase"/>
    <property type="match status" value="1"/>
</dbReference>
<dbReference type="InterPro" id="IPR000014">
    <property type="entry name" value="PAS"/>
</dbReference>
<protein>
    <recommendedName>
        <fullName evidence="2">histidine kinase</fullName>
        <ecNumber evidence="2">2.7.13.3</ecNumber>
    </recommendedName>
</protein>